<reference evidence="2 3" key="1">
    <citation type="submission" date="2014-03" db="EMBL/GenBank/DDBJ databases">
        <title>Whole genome sequence of Novosphingobium resinovorum KF1.</title>
        <authorList>
            <person name="Gan H.M."/>
            <person name="Gan H.Y."/>
            <person name="Chew T.H."/>
            <person name="Savka M.A."/>
        </authorList>
    </citation>
    <scope>NUCLEOTIDE SEQUENCE [LARGE SCALE GENOMIC DNA]</scope>
    <source>
        <strain evidence="2 3">KF1</strain>
    </source>
</reference>
<evidence type="ECO:0000313" key="4">
    <source>
        <dbReference type="Proteomes" id="UP000094626"/>
    </source>
</evidence>
<evidence type="ECO:0000313" key="3">
    <source>
        <dbReference type="Proteomes" id="UP000024329"/>
    </source>
</evidence>
<protein>
    <submittedName>
        <fullName evidence="1 2">Calcium-binding protein</fullName>
    </submittedName>
</protein>
<evidence type="ECO:0000313" key="1">
    <source>
        <dbReference type="EMBL" id="AOR78984.1"/>
    </source>
</evidence>
<reference evidence="4" key="3">
    <citation type="journal article" date="2017" name="J. Biotechnol.">
        <title>Complete genome sequence of Novosphingobium resinovorum SA1, a versatile xenobiotic-degrading bacterium capable of utilizing sulfanilic acid.</title>
        <authorList>
            <person name="Hegedus B."/>
            <person name="Kos P.B."/>
            <person name="Balint B."/>
            <person name="Maroti G."/>
            <person name="Gan H.M."/>
            <person name="Perei K."/>
            <person name="Rakhely G."/>
        </authorList>
    </citation>
    <scope>NUCLEOTIDE SEQUENCE [LARGE SCALE GENOMIC DNA]</scope>
    <source>
        <strain evidence="4">SA1</strain>
    </source>
</reference>
<dbReference type="EMBL" id="CP017076">
    <property type="protein sequence ID" value="AOR78984.1"/>
    <property type="molecule type" value="Genomic_DNA"/>
</dbReference>
<dbReference type="SUPFAM" id="SSF51445">
    <property type="entry name" value="(Trans)glycosidases"/>
    <property type="match status" value="1"/>
</dbReference>
<evidence type="ECO:0000313" key="2">
    <source>
        <dbReference type="EMBL" id="EZP82826.1"/>
    </source>
</evidence>
<organism evidence="2 3">
    <name type="scientific">Novosphingobium resinovorum</name>
    <dbReference type="NCBI Taxonomy" id="158500"/>
    <lineage>
        <taxon>Bacteria</taxon>
        <taxon>Pseudomonadati</taxon>
        <taxon>Pseudomonadota</taxon>
        <taxon>Alphaproteobacteria</taxon>
        <taxon>Sphingomonadales</taxon>
        <taxon>Sphingomonadaceae</taxon>
        <taxon>Novosphingobium</taxon>
    </lineage>
</organism>
<sequence>MSEYGFPLSRRHLIGALATAPLLPSIARGATPSISRLMVQGRPQDTQSPYKLANILPALDKLGGVRKMRCREPYSGTAGWATYVGLARAGVRFCFTLSVRDIRKSIADMKAFVATVPNSIFAIEFPNEPDLNPVTYNGVTDKRMGFRTGNAPALMAFIKDFHAAIKVDPVLRSIPLVASNDFMQAQQAPYTDLANSHIYPTPPSDVAGRVAGFKQKVVESKTTQGIITEWGRTTGGSASNNTSPPVTIAQQATLLASDVKTAMAQSYVHTISIYELFCWKGTSEITNFGLFNTDLTPRPAVAAIRSAVGA</sequence>
<gene>
    <name evidence="1" type="ORF">BES08_18980</name>
    <name evidence="2" type="ORF">BV97_01750</name>
</gene>
<dbReference type="OrthoDB" id="6949258at2"/>
<dbReference type="EMBL" id="JFYZ01000005">
    <property type="protein sequence ID" value="EZP82826.1"/>
    <property type="molecule type" value="Genomic_DNA"/>
</dbReference>
<geneLocation type="plasmid" evidence="1 4">
    <name>pSA1</name>
</geneLocation>
<keyword evidence="1" id="KW-0614">Plasmid</keyword>
<dbReference type="Proteomes" id="UP000094626">
    <property type="component" value="Plasmid pSA1"/>
</dbReference>
<proteinExistence type="predicted"/>
<dbReference type="eggNOG" id="COG3664">
    <property type="taxonomic scope" value="Bacteria"/>
</dbReference>
<dbReference type="Proteomes" id="UP000024329">
    <property type="component" value="Unassembled WGS sequence"/>
</dbReference>
<keyword evidence="4" id="KW-1185">Reference proteome</keyword>
<dbReference type="KEGG" id="nre:BES08_18980"/>
<reference evidence="1" key="2">
    <citation type="submission" date="2016-08" db="EMBL/GenBank/DDBJ databases">
        <authorList>
            <person name="Seilhamer J.J."/>
        </authorList>
    </citation>
    <scope>NUCLEOTIDE SEQUENCE [LARGE SCALE GENOMIC DNA]</scope>
    <source>
        <strain evidence="1">SA1</strain>
        <plasmid evidence="1">pSA1</plasmid>
    </source>
</reference>
<dbReference type="AlphaFoldDB" id="A0A031JYP3"/>
<name>A0A031JYP3_9SPHN</name>
<accession>A0A031JYP3</accession>
<dbReference type="PATRIC" id="fig|158500.4.peg.1794"/>
<dbReference type="Gene3D" id="3.20.20.80">
    <property type="entry name" value="Glycosidases"/>
    <property type="match status" value="1"/>
</dbReference>
<dbReference type="InterPro" id="IPR017853">
    <property type="entry name" value="GH"/>
</dbReference>